<reference evidence="5" key="1">
    <citation type="submission" date="2017-06" db="EMBL/GenBank/DDBJ databases">
        <authorList>
            <person name="Varghese N."/>
            <person name="Submissions S."/>
        </authorList>
    </citation>
    <scope>NUCLEOTIDE SEQUENCE [LARGE SCALE GENOMIC DNA]</scope>
    <source>
        <strain evidence="5">DSM 27993</strain>
    </source>
</reference>
<evidence type="ECO:0000313" key="4">
    <source>
        <dbReference type="EMBL" id="SNR69646.1"/>
    </source>
</evidence>
<dbReference type="RefSeq" id="WP_089378812.1">
    <property type="nucleotide sequence ID" value="NZ_FZNX01000004.1"/>
</dbReference>
<accession>A0A238YED5</accession>
<comment type="similarity">
    <text evidence="1">Belongs to the glycosyl hydrolase 16 family.</text>
</comment>
<dbReference type="GO" id="GO:0005975">
    <property type="term" value="P:carbohydrate metabolic process"/>
    <property type="evidence" value="ECO:0007669"/>
    <property type="project" value="InterPro"/>
</dbReference>
<dbReference type="PROSITE" id="PS51762">
    <property type="entry name" value="GH16_2"/>
    <property type="match status" value="1"/>
</dbReference>
<feature type="signal peptide" evidence="2">
    <location>
        <begin position="1"/>
        <end position="25"/>
    </location>
</feature>
<proteinExistence type="inferred from homology"/>
<dbReference type="InterPro" id="IPR050546">
    <property type="entry name" value="Glycosyl_Hydrlase_16"/>
</dbReference>
<feature type="chain" id="PRO_5013394215" evidence="2">
    <location>
        <begin position="26"/>
        <end position="371"/>
    </location>
</feature>
<evidence type="ECO:0000259" key="3">
    <source>
        <dbReference type="PROSITE" id="PS51762"/>
    </source>
</evidence>
<dbReference type="Gene3D" id="2.60.120.200">
    <property type="match status" value="1"/>
</dbReference>
<dbReference type="PROSITE" id="PS51257">
    <property type="entry name" value="PROKAR_LIPOPROTEIN"/>
    <property type="match status" value="1"/>
</dbReference>
<organism evidence="4 5">
    <name type="scientific">Lutibacter flavus</name>
    <dbReference type="NCBI Taxonomy" id="691689"/>
    <lineage>
        <taxon>Bacteria</taxon>
        <taxon>Pseudomonadati</taxon>
        <taxon>Bacteroidota</taxon>
        <taxon>Flavobacteriia</taxon>
        <taxon>Flavobacteriales</taxon>
        <taxon>Flavobacteriaceae</taxon>
        <taxon>Lutibacter</taxon>
    </lineage>
</organism>
<dbReference type="InterPro" id="IPR013320">
    <property type="entry name" value="ConA-like_dom_sf"/>
</dbReference>
<dbReference type="PANTHER" id="PTHR10963:SF55">
    <property type="entry name" value="GLYCOSIDE HYDROLASE FAMILY 16 PROTEIN"/>
    <property type="match status" value="1"/>
</dbReference>
<sequence>MKKSFKYYKLITVFGLALLLLFSCGGGNEDDPIIEQVPEKVVPSNLTLSITLEGVNENNPEGDGSGIIKCVANATDAISYEFRFGNGDTVTNSTGTVEYTYSQRSTNSYSVYVYAYSKTGDFINSFQQIKVYVARPEFKDLVFSDEFDTDGSPDDSKWGYDIGRGDNGWGNGEKQYYTNRSENVIIEEGMLKITAKRENYEGAEYTSTRMLTEGKFDFTYGKVEVRAKLPIGEGTWPAIWMLGSNIRTAGWPACGEIDIMEHWGHNHGNVQSAMHTPSSFGNTTNHGAQYLADVSTQFHVYVVEWDDQEIVFSVDGKEHYKYSPALKNSETWPYTANQFLILNVAMGGSWFSIDPNFVASTLEIDYVRVYQ</sequence>
<gene>
    <name evidence="4" type="ORF">SAMN04488111_2532</name>
</gene>
<evidence type="ECO:0000313" key="5">
    <source>
        <dbReference type="Proteomes" id="UP000198412"/>
    </source>
</evidence>
<dbReference type="AlphaFoldDB" id="A0A238YED5"/>
<dbReference type="OrthoDB" id="9809583at2"/>
<evidence type="ECO:0000256" key="2">
    <source>
        <dbReference type="SAM" id="SignalP"/>
    </source>
</evidence>
<evidence type="ECO:0000256" key="1">
    <source>
        <dbReference type="ARBA" id="ARBA00006865"/>
    </source>
</evidence>
<protein>
    <submittedName>
        <fullName evidence="4">Glycosyl hydrolases family 16</fullName>
    </submittedName>
</protein>
<dbReference type="PANTHER" id="PTHR10963">
    <property type="entry name" value="GLYCOSYL HYDROLASE-RELATED"/>
    <property type="match status" value="1"/>
</dbReference>
<dbReference type="GO" id="GO:0004553">
    <property type="term" value="F:hydrolase activity, hydrolyzing O-glycosyl compounds"/>
    <property type="evidence" value="ECO:0007669"/>
    <property type="project" value="InterPro"/>
</dbReference>
<dbReference type="EMBL" id="FZNX01000004">
    <property type="protein sequence ID" value="SNR69646.1"/>
    <property type="molecule type" value="Genomic_DNA"/>
</dbReference>
<dbReference type="Proteomes" id="UP000198412">
    <property type="component" value="Unassembled WGS sequence"/>
</dbReference>
<feature type="domain" description="GH16" evidence="3">
    <location>
        <begin position="99"/>
        <end position="371"/>
    </location>
</feature>
<dbReference type="InterPro" id="IPR000757">
    <property type="entry name" value="Beta-glucanase-like"/>
</dbReference>
<keyword evidence="5" id="KW-1185">Reference proteome</keyword>
<name>A0A238YED5_9FLAO</name>
<dbReference type="CDD" id="cd08023">
    <property type="entry name" value="GH16_laminarinase_like"/>
    <property type="match status" value="1"/>
</dbReference>
<keyword evidence="2" id="KW-0732">Signal</keyword>
<dbReference type="SUPFAM" id="SSF49899">
    <property type="entry name" value="Concanavalin A-like lectins/glucanases"/>
    <property type="match status" value="1"/>
</dbReference>
<dbReference type="Pfam" id="PF00722">
    <property type="entry name" value="Glyco_hydro_16"/>
    <property type="match status" value="1"/>
</dbReference>
<keyword evidence="4" id="KW-0378">Hydrolase</keyword>